<gene>
    <name evidence="3" type="ORF">PEX2_091810</name>
</gene>
<evidence type="ECO:0000313" key="4">
    <source>
        <dbReference type="Proteomes" id="UP000030143"/>
    </source>
</evidence>
<feature type="region of interest" description="Disordered" evidence="1">
    <location>
        <begin position="471"/>
        <end position="500"/>
    </location>
</feature>
<sequence>MASSQPEHPSEDEDHLEDETVSQYGPDDDDEEVDTRGCFPDSEDRVEEESEVEEDEGDDDEDGDDEDGDDDDNELTIPRPAIDGPFDPTNSPSSLDEPEDVCLERCDRRVGNTTEFLKMKTDETDWDETISAETWVYRGFKRPIGRSSAEKISQIFKEVIPASTRAILGRSTLTNEDIMALPSVDDSLGCPGVYVIFLTQPDDKELQVLDEELIESNTDQQVEVPSGLYTGSSIKSVSGRCVDHRAKFKQIARTKLRNDRVLPNGDIAMYLYCYAKKYGLVPSYRQIAIFPSQLEEIEVPHADTRWLVRLLEQVVIHLLDTYGSSQTRKSRRLYGYTNEMYLESLAQCEIPLNIFHPLNHAMPLKQKCGWTVEETRPRSPGKQTFKPDVFELWEFESHCLEDVPNIHGSFGIKASDLEALEIRCEDCHVLYAKRWCTLGKKSLDRTQDSNLTWDRIICGNCYQKRNMNLARKARGKAKKKGKGKGKGKGKKKGKRKAKTGPSAKLVFENKYHDERKEGNETWQEQKGRKVKQDRPFKETKLLVAYLIRVHGRDFRADKIIDEKVANDSSNDSLGRGLSTNLSSTELSFMDLSIPFLFFFAILVLSLVLFLFKLLFRLPFRLPFLLWRRYRAYS</sequence>
<evidence type="ECO:0000256" key="2">
    <source>
        <dbReference type="SAM" id="Phobius"/>
    </source>
</evidence>
<feature type="compositionally biased region" description="Acidic residues" evidence="1">
    <location>
        <begin position="44"/>
        <end position="74"/>
    </location>
</feature>
<dbReference type="EMBL" id="JQFZ01000110">
    <property type="protein sequence ID" value="KGO58826.1"/>
    <property type="molecule type" value="Genomic_DNA"/>
</dbReference>
<keyword evidence="2" id="KW-0812">Transmembrane</keyword>
<evidence type="ECO:0000256" key="1">
    <source>
        <dbReference type="SAM" id="MobiDB-lite"/>
    </source>
</evidence>
<dbReference type="Proteomes" id="UP000030143">
    <property type="component" value="Unassembled WGS sequence"/>
</dbReference>
<protein>
    <submittedName>
        <fullName evidence="3">Uncharacterized protein</fullName>
    </submittedName>
</protein>
<proteinExistence type="predicted"/>
<organism evidence="3 4">
    <name type="scientific">Penicillium expansum</name>
    <name type="common">Blue mold rot fungus</name>
    <dbReference type="NCBI Taxonomy" id="27334"/>
    <lineage>
        <taxon>Eukaryota</taxon>
        <taxon>Fungi</taxon>
        <taxon>Dikarya</taxon>
        <taxon>Ascomycota</taxon>
        <taxon>Pezizomycotina</taxon>
        <taxon>Eurotiomycetes</taxon>
        <taxon>Eurotiomycetidae</taxon>
        <taxon>Eurotiales</taxon>
        <taxon>Aspergillaceae</taxon>
        <taxon>Penicillium</taxon>
    </lineage>
</organism>
<dbReference type="VEuPathDB" id="FungiDB:PEXP_084700"/>
<keyword evidence="2" id="KW-1133">Transmembrane helix</keyword>
<dbReference type="GeneID" id="27681871"/>
<keyword evidence="2" id="KW-0472">Membrane</keyword>
<dbReference type="STRING" id="27334.A0A0A2JVG5"/>
<dbReference type="AlphaFoldDB" id="A0A0A2JVG5"/>
<dbReference type="RefSeq" id="XP_016600167.1">
    <property type="nucleotide sequence ID" value="XM_016746451.1"/>
</dbReference>
<feature type="region of interest" description="Disordered" evidence="1">
    <location>
        <begin position="1"/>
        <end position="100"/>
    </location>
</feature>
<feature type="compositionally biased region" description="Basic residues" evidence="1">
    <location>
        <begin position="471"/>
        <end position="498"/>
    </location>
</feature>
<evidence type="ECO:0000313" key="3">
    <source>
        <dbReference type="EMBL" id="KGO58826.1"/>
    </source>
</evidence>
<reference evidence="3 4" key="1">
    <citation type="journal article" date="2015" name="Mol. Plant Microbe Interact.">
        <title>Genome, transcriptome, and functional analyses of Penicillium expansum provide new insights into secondary metabolism and pathogenicity.</title>
        <authorList>
            <person name="Ballester A.R."/>
            <person name="Marcet-Houben M."/>
            <person name="Levin E."/>
            <person name="Sela N."/>
            <person name="Selma-Lazaro C."/>
            <person name="Carmona L."/>
            <person name="Wisniewski M."/>
            <person name="Droby S."/>
            <person name="Gonzalez-Candelas L."/>
            <person name="Gabaldon T."/>
        </authorList>
    </citation>
    <scope>NUCLEOTIDE SEQUENCE [LARGE SCALE GENOMIC DNA]</scope>
    <source>
        <strain evidence="3 4">MD-8</strain>
    </source>
</reference>
<feature type="compositionally biased region" description="Acidic residues" evidence="1">
    <location>
        <begin position="10"/>
        <end position="33"/>
    </location>
</feature>
<comment type="caution">
    <text evidence="3">The sequence shown here is derived from an EMBL/GenBank/DDBJ whole genome shotgun (WGS) entry which is preliminary data.</text>
</comment>
<accession>A0A0A2JVG5</accession>
<keyword evidence="4" id="KW-1185">Reference proteome</keyword>
<feature type="transmembrane region" description="Helical" evidence="2">
    <location>
        <begin position="591"/>
        <end position="615"/>
    </location>
</feature>
<dbReference type="HOGENOM" id="CLU_368451_0_0_1"/>
<name>A0A0A2JVG5_PENEN</name>